<evidence type="ECO:0000259" key="1">
    <source>
        <dbReference type="Pfam" id="PF04422"/>
    </source>
</evidence>
<dbReference type="Pfam" id="PF04432">
    <property type="entry name" value="FrhB_FdhB_C"/>
    <property type="match status" value="1"/>
</dbReference>
<evidence type="ECO:0000313" key="4">
    <source>
        <dbReference type="Proteomes" id="UP000008466"/>
    </source>
</evidence>
<feature type="domain" description="Coenzyme F420 hydrogenase/dehydrogenase beta subunit C-terminal" evidence="2">
    <location>
        <begin position="182"/>
        <end position="350"/>
    </location>
</feature>
<evidence type="ECO:0000313" key="3">
    <source>
        <dbReference type="EMBL" id="ADY12140.1"/>
    </source>
</evidence>
<keyword evidence="4" id="KW-1185">Reference proteome</keyword>
<dbReference type="eggNOG" id="COG1035">
    <property type="taxonomic scope" value="Bacteria"/>
</dbReference>
<evidence type="ECO:0000259" key="2">
    <source>
        <dbReference type="Pfam" id="PF04432"/>
    </source>
</evidence>
<protein>
    <submittedName>
        <fullName evidence="3">Coenzyme F420 hydrogenase/dehydrogenase beta subunit domain protein</fullName>
    </submittedName>
</protein>
<proteinExistence type="predicted"/>
<accession>F0RU54</accession>
<dbReference type="InterPro" id="IPR045220">
    <property type="entry name" value="FRHB/FDHB/HCAR-like"/>
</dbReference>
<dbReference type="OrthoDB" id="9813230at2"/>
<dbReference type="STRING" id="158189.SpiBuddy_0302"/>
<dbReference type="InterPro" id="IPR007516">
    <property type="entry name" value="Co_F420_Hydgase/DH_bsu_N"/>
</dbReference>
<dbReference type="HOGENOM" id="CLU_037958_3_0_12"/>
<dbReference type="KEGG" id="sbu:SpiBuddy_0302"/>
<dbReference type="GO" id="GO:0052592">
    <property type="term" value="F:oxidoreductase activity, acting on CH or CH2 groups, with an iron-sulfur protein as acceptor"/>
    <property type="evidence" value="ECO:0007669"/>
    <property type="project" value="TreeGrafter"/>
</dbReference>
<dbReference type="PANTHER" id="PTHR31332">
    <property type="entry name" value="7-HYDROXYMETHYL CHLOROPHYLL A REDUCTASE, CHLOROPLASTIC"/>
    <property type="match status" value="1"/>
</dbReference>
<feature type="domain" description="Coenzyme F420 hydrogenase/dehydrogenase beta subunit N-terminal" evidence="1">
    <location>
        <begin position="97"/>
        <end position="173"/>
    </location>
</feature>
<dbReference type="InterPro" id="IPR007525">
    <property type="entry name" value="FrhB_FdhB_C"/>
</dbReference>
<gene>
    <name evidence="3" type="ordered locus">SpiBuddy_0302</name>
</gene>
<dbReference type="Pfam" id="PF04422">
    <property type="entry name" value="FrhB_FdhB_N"/>
    <property type="match status" value="1"/>
</dbReference>
<dbReference type="Proteomes" id="UP000008466">
    <property type="component" value="Chromosome"/>
</dbReference>
<dbReference type="EMBL" id="CP002541">
    <property type="protein sequence ID" value="ADY12140.1"/>
    <property type="molecule type" value="Genomic_DNA"/>
</dbReference>
<dbReference type="PANTHER" id="PTHR31332:SF0">
    <property type="entry name" value="7-HYDROXYMETHYL CHLOROPHYLL A REDUCTASE, CHLOROPLASTIC"/>
    <property type="match status" value="1"/>
</dbReference>
<organism evidence="3 4">
    <name type="scientific">Sphaerochaeta globosa (strain ATCC BAA-1886 / DSM 22777 / Buddy)</name>
    <name type="common">Spirochaeta sp. (strain Buddy)</name>
    <dbReference type="NCBI Taxonomy" id="158189"/>
    <lineage>
        <taxon>Bacteria</taxon>
        <taxon>Pseudomonadati</taxon>
        <taxon>Spirochaetota</taxon>
        <taxon>Spirochaetia</taxon>
        <taxon>Spirochaetales</taxon>
        <taxon>Sphaerochaetaceae</taxon>
        <taxon>Sphaerochaeta</taxon>
    </lineage>
</organism>
<dbReference type="RefSeq" id="WP_013605993.1">
    <property type="nucleotide sequence ID" value="NC_015152.1"/>
</dbReference>
<sequence>MIDNGIEKVLAGNYCIGCGACAVLDQSAYEIKLDHEGKYQAERKAVVSEDLSSDLLSSQVCPFADESLNEDELGKQLYGNVDGIKHDAYLGYHLKNYAGFVSKNSFREKGSSGGMGSWLASTMLREKMVDHVLHVRPSEKSELLFSYAVSSTEDEIIQGAKSKYYPIEMSEILNHVRNTPGKYLLIGVPCFIKAIRLLSLKEPVFEEKILYTLGLVCGHLKTDRFAKTIGWQLGIHPDSLQDIDFRVKLPNKPAGYYGAKVSGEVSSTVVSHTSPMRETIVNNWGHGLFRYNACDYCDDVLAECADITIGDAWLPEYVSDEGGTNVIIVRNPRIARLLTDFKEELTIEEISAEKIYQSQAGGFRHRREGLAYRLFLKDQKNEWHPKKRVEPSDSVSNKRKKIYHGRIPLLDEGNSAYEKAFEANDFTVFEKYMTPVLNSYNKLYHRSFVIRIAGKIIRVARNIITR</sequence>
<dbReference type="AlphaFoldDB" id="F0RU54"/>
<name>F0RU54_SPHGB</name>
<reference evidence="4" key="1">
    <citation type="submission" date="2011-02" db="EMBL/GenBank/DDBJ databases">
        <title>Complete sequence of Spirochaeta sp. Buddy.</title>
        <authorList>
            <person name="Lucas S."/>
            <person name="Copeland A."/>
            <person name="Lapidus A."/>
            <person name="Cheng J.-F."/>
            <person name="Goodwin L."/>
            <person name="Pitluck S."/>
            <person name="Zeytun A."/>
            <person name="Detter J.C."/>
            <person name="Han C."/>
            <person name="Tapia R."/>
            <person name="Land M."/>
            <person name="Hauser L."/>
            <person name="Kyrpides N."/>
            <person name="Ivanova N."/>
            <person name="Mikhailova N."/>
            <person name="Pagani I."/>
            <person name="Ritalahti K.M."/>
            <person name="Loeffler F.E."/>
            <person name="Woyke T."/>
        </authorList>
    </citation>
    <scope>NUCLEOTIDE SEQUENCE [LARGE SCALE GENOMIC DNA]</scope>
    <source>
        <strain evidence="4">ATCC BAA-1886 / DSM 22777 / Buddy</strain>
    </source>
</reference>